<gene>
    <name evidence="3" type="ORF">ENU08_05475</name>
    <name evidence="2" type="ORF">ENU41_06545</name>
</gene>
<dbReference type="CDD" id="cd04301">
    <property type="entry name" value="NAT_SF"/>
    <property type="match status" value="1"/>
</dbReference>
<evidence type="ECO:0000259" key="1">
    <source>
        <dbReference type="PROSITE" id="PS51186"/>
    </source>
</evidence>
<dbReference type="Pfam" id="PF00583">
    <property type="entry name" value="Acetyltransf_1"/>
    <property type="match status" value="1"/>
</dbReference>
<dbReference type="AlphaFoldDB" id="A0A7C4JJP3"/>
<feature type="domain" description="N-acetyltransferase" evidence="1">
    <location>
        <begin position="11"/>
        <end position="149"/>
    </location>
</feature>
<organism evidence="3">
    <name type="scientific">Ignisphaera aggregans</name>
    <dbReference type="NCBI Taxonomy" id="334771"/>
    <lineage>
        <taxon>Archaea</taxon>
        <taxon>Thermoproteota</taxon>
        <taxon>Thermoprotei</taxon>
        <taxon>Desulfurococcales</taxon>
        <taxon>Desulfurococcaceae</taxon>
        <taxon>Ignisphaera</taxon>
    </lineage>
</organism>
<evidence type="ECO:0000313" key="2">
    <source>
        <dbReference type="EMBL" id="HGQ36317.1"/>
    </source>
</evidence>
<dbReference type="EMBL" id="DTCK01000040">
    <property type="protein sequence ID" value="HGQ36317.1"/>
    <property type="molecule type" value="Genomic_DNA"/>
</dbReference>
<dbReference type="PROSITE" id="PS51186">
    <property type="entry name" value="GNAT"/>
    <property type="match status" value="1"/>
</dbReference>
<dbReference type="SUPFAM" id="SSF55729">
    <property type="entry name" value="Acyl-CoA N-acyltransferases (Nat)"/>
    <property type="match status" value="1"/>
</dbReference>
<proteinExistence type="predicted"/>
<reference evidence="3" key="1">
    <citation type="journal article" date="2020" name="mSystems">
        <title>Genome- and Community-Level Interaction Insights into Carbon Utilization and Element Cycling Functions of Hydrothermarchaeota in Hydrothermal Sediment.</title>
        <authorList>
            <person name="Zhou Z."/>
            <person name="Liu Y."/>
            <person name="Xu W."/>
            <person name="Pan J."/>
            <person name="Luo Z.H."/>
            <person name="Li M."/>
        </authorList>
    </citation>
    <scope>NUCLEOTIDE SEQUENCE [LARGE SCALE GENOMIC DNA]</scope>
    <source>
        <strain evidence="3">SpSt-637</strain>
        <strain evidence="2">SpSt-667</strain>
    </source>
</reference>
<dbReference type="Gene3D" id="3.40.630.30">
    <property type="match status" value="1"/>
</dbReference>
<dbReference type="EMBL" id="DTBD01000048">
    <property type="protein sequence ID" value="HGQ64677.1"/>
    <property type="molecule type" value="Genomic_DNA"/>
</dbReference>
<accession>A0A7C4JJP3</accession>
<dbReference type="InterPro" id="IPR000182">
    <property type="entry name" value="GNAT_dom"/>
</dbReference>
<name>A0A7C4JJP3_9CREN</name>
<dbReference type="InterPro" id="IPR016181">
    <property type="entry name" value="Acyl_CoA_acyltransferase"/>
</dbReference>
<sequence length="201" mass="22732">MDFSLGECISMKIAECSRNCSKHIRKILEDTMSWFHSYYALSCIDSGLCRAVIAYEDGVSGVGVFYTIPRLSIGVIYYVAVLSKFRGRGTGKAIVVTIEELLSYEGVDVFMATTRSSNLASRNMLRDLGYIEVMLSNLANEVEDLITMMTCGYEDDVLYVKLNSMNLNEFFRIIAHPGSINVIEDTWRKVCYGPWAKLRKH</sequence>
<keyword evidence="3" id="KW-0808">Transferase</keyword>
<dbReference type="GO" id="GO:0016747">
    <property type="term" value="F:acyltransferase activity, transferring groups other than amino-acyl groups"/>
    <property type="evidence" value="ECO:0007669"/>
    <property type="project" value="InterPro"/>
</dbReference>
<protein>
    <submittedName>
        <fullName evidence="3">GNAT family N-acetyltransferase</fullName>
    </submittedName>
</protein>
<comment type="caution">
    <text evidence="3">The sequence shown here is derived from an EMBL/GenBank/DDBJ whole genome shotgun (WGS) entry which is preliminary data.</text>
</comment>
<evidence type="ECO:0000313" key="3">
    <source>
        <dbReference type="EMBL" id="HGQ64677.1"/>
    </source>
</evidence>